<evidence type="ECO:0000313" key="6">
    <source>
        <dbReference type="EMBL" id="TDK55335.1"/>
    </source>
</evidence>
<dbReference type="GO" id="GO:0042578">
    <property type="term" value="F:phosphoric ester hydrolase activity"/>
    <property type="evidence" value="ECO:0007669"/>
    <property type="project" value="UniProtKB-ARBA"/>
</dbReference>
<evidence type="ECO:0000256" key="1">
    <source>
        <dbReference type="ARBA" id="ARBA00022801"/>
    </source>
</evidence>
<evidence type="ECO:0000313" key="8">
    <source>
        <dbReference type="Proteomes" id="UP001178888"/>
    </source>
</evidence>
<dbReference type="SUPFAM" id="SSF55383">
    <property type="entry name" value="Copper amine oxidase, domain N"/>
    <property type="match status" value="1"/>
</dbReference>
<dbReference type="Pfam" id="PF07833">
    <property type="entry name" value="Cu_amine_oxidN1"/>
    <property type="match status" value="1"/>
</dbReference>
<protein>
    <submittedName>
        <fullName evidence="5">Alkaline phosphatase family protein</fullName>
    </submittedName>
</protein>
<feature type="chain" id="PRO_5044608803" evidence="3">
    <location>
        <begin position="20"/>
        <end position="603"/>
    </location>
</feature>
<dbReference type="Gene3D" id="3.40.720.10">
    <property type="entry name" value="Alkaline Phosphatase, subunit A"/>
    <property type="match status" value="1"/>
</dbReference>
<dbReference type="AlphaFoldDB" id="A0A4R5VI24"/>
<evidence type="ECO:0000256" key="2">
    <source>
        <dbReference type="SAM" id="MobiDB-lite"/>
    </source>
</evidence>
<feature type="domain" description="Copper amine oxidase-like N-terminal" evidence="4">
    <location>
        <begin position="508"/>
        <end position="598"/>
    </location>
</feature>
<accession>A0A4R5VI24</accession>
<dbReference type="EMBL" id="JAVGVR010000001">
    <property type="protein sequence ID" value="MDQ6597935.1"/>
    <property type="molecule type" value="Genomic_DNA"/>
</dbReference>
<dbReference type="InterPro" id="IPR007312">
    <property type="entry name" value="Phosphoesterase"/>
</dbReference>
<organism evidence="6 7">
    <name type="scientific">Bacillus salipaludis</name>
    <dbReference type="NCBI Taxonomy" id="2547811"/>
    <lineage>
        <taxon>Bacteria</taxon>
        <taxon>Bacillati</taxon>
        <taxon>Bacillota</taxon>
        <taxon>Bacilli</taxon>
        <taxon>Bacillales</taxon>
        <taxon>Bacillaceae</taxon>
        <taxon>Bacillus</taxon>
    </lineage>
</organism>
<dbReference type="PANTHER" id="PTHR31956">
    <property type="entry name" value="NON-SPECIFIC PHOSPHOLIPASE C4-RELATED"/>
    <property type="match status" value="1"/>
</dbReference>
<dbReference type="Proteomes" id="UP001178888">
    <property type="component" value="Unassembled WGS sequence"/>
</dbReference>
<dbReference type="InterPro" id="IPR036582">
    <property type="entry name" value="Mao_N_sf"/>
</dbReference>
<keyword evidence="3" id="KW-0732">Signal</keyword>
<dbReference type="Proteomes" id="UP000295132">
    <property type="component" value="Unassembled WGS sequence"/>
</dbReference>
<feature type="compositionally biased region" description="Low complexity" evidence="2">
    <location>
        <begin position="217"/>
        <end position="226"/>
    </location>
</feature>
<name>A0A4R5VI24_9BACI</name>
<dbReference type="CDD" id="cd16013">
    <property type="entry name" value="AcpA"/>
    <property type="match status" value="1"/>
</dbReference>
<sequence length="603" mass="66469">MRKGIRTVTLSLTVLSLMAAPFVGKVNAEVPKTASVEKQFAPELKTVSPIKHTVVIFQENRTFDNYFGTYPYARGFKSLPGTPKDVRNFKYVTGSVPRDVNGNVYNPDSNGNPVYPWHDAGKGEIQETDVNHGYTAMISMADEGKMDKFYQVNHDSGKPTDTNDKGLLSMSYFDYNEIPAYWQYAQHFAMADNYFQPVYGPSTPGAFYLVAAQSGNGNETTNTNTNPKAQITGDPSPKNGPFGGDSTNGLKYNLTYKNIGDELSASNQSWAWYAGGWDAAKADPASAEAKTYSPHHNPFQYFQNYEDGKYDNNLKDYNNFAKDIDNDNLPAVSFIKAGYGDDEHPGTGNQSTPSAEEFTVNTINKIMSSPYWKDTAIIVTYDEGGGFFDHIAPPTVNPNADGLKGDGPRIPAMVISPYAKENYVSHVQYDHASVLKFLEWNYGLPALNSKDANANNMLDMFDFEHPNFLPYMFNDGDLTAKSSNGPVVEVQLNNALLGVSHPGEASFVDKKGNVMVPLDDFARSINGSVTQTKENRLVLTTNQKDIEWKVQGSTAFVDNKPVHLITPAIKSETGITYIPLKSAVDILGWSMEKQGNNIVVNSK</sequence>
<gene>
    <name evidence="6" type="ORF">E2K98_28625</name>
    <name evidence="5" type="ORF">RCG21_16480</name>
</gene>
<feature type="region of interest" description="Disordered" evidence="2">
    <location>
        <begin position="217"/>
        <end position="245"/>
    </location>
</feature>
<dbReference type="InterPro" id="IPR017850">
    <property type="entry name" value="Alkaline_phosphatase_core_sf"/>
</dbReference>
<dbReference type="RefSeq" id="WP_133340197.1">
    <property type="nucleotide sequence ID" value="NZ_JAVGVR010000001.1"/>
</dbReference>
<reference evidence="6 7" key="1">
    <citation type="submission" date="2019-03" db="EMBL/GenBank/DDBJ databases">
        <title>Bacillus niacini sp. nov. a Nicotinate-Metabolizing Mesophile Isolated from Soil.</title>
        <authorList>
            <person name="Zhang G."/>
        </authorList>
    </citation>
    <scope>NUCLEOTIDE SEQUENCE [LARGE SCALE GENOMIC DNA]</scope>
    <source>
        <strain evidence="6 7">WN066</strain>
    </source>
</reference>
<keyword evidence="8" id="KW-1185">Reference proteome</keyword>
<evidence type="ECO:0000259" key="4">
    <source>
        <dbReference type="Pfam" id="PF07833"/>
    </source>
</evidence>
<dbReference type="InterPro" id="IPR012854">
    <property type="entry name" value="Cu_amine_oxidase-like_N"/>
</dbReference>
<keyword evidence="1" id="KW-0378">Hydrolase</keyword>
<dbReference type="PANTHER" id="PTHR31956:SF1">
    <property type="entry name" value="NON-SPECIFIC PHOSPHOLIPASE C1"/>
    <property type="match status" value="1"/>
</dbReference>
<comment type="caution">
    <text evidence="6">The sequence shown here is derived from an EMBL/GenBank/DDBJ whole genome shotgun (WGS) entry which is preliminary data.</text>
</comment>
<feature type="signal peptide" evidence="3">
    <location>
        <begin position="1"/>
        <end position="19"/>
    </location>
</feature>
<reference evidence="5" key="2">
    <citation type="submission" date="2023-08" db="EMBL/GenBank/DDBJ databases">
        <title>Nitrogen cycling bacteria in agricultural field soils.</title>
        <authorList>
            <person name="Jang J."/>
        </authorList>
    </citation>
    <scope>NUCLEOTIDE SEQUENCE</scope>
    <source>
        <strain evidence="5">PS3-36</strain>
    </source>
</reference>
<proteinExistence type="predicted"/>
<evidence type="ECO:0000313" key="7">
    <source>
        <dbReference type="Proteomes" id="UP000295132"/>
    </source>
</evidence>
<evidence type="ECO:0000256" key="3">
    <source>
        <dbReference type="SAM" id="SignalP"/>
    </source>
</evidence>
<dbReference type="Gene3D" id="3.30.457.10">
    <property type="entry name" value="Copper amine oxidase-like, N-terminal domain"/>
    <property type="match status" value="1"/>
</dbReference>
<dbReference type="Pfam" id="PF04185">
    <property type="entry name" value="Phosphoesterase"/>
    <property type="match status" value="1"/>
</dbReference>
<dbReference type="EMBL" id="SMYO01000035">
    <property type="protein sequence ID" value="TDK55335.1"/>
    <property type="molecule type" value="Genomic_DNA"/>
</dbReference>
<evidence type="ECO:0000313" key="5">
    <source>
        <dbReference type="EMBL" id="MDQ6597935.1"/>
    </source>
</evidence>